<dbReference type="EMBL" id="AP027268">
    <property type="protein sequence ID" value="BDW93817.1"/>
    <property type="molecule type" value="Genomic_DNA"/>
</dbReference>
<keyword evidence="2 4" id="KW-0808">Transferase</keyword>
<protein>
    <submittedName>
        <fullName evidence="4">Galactosyl transferase</fullName>
    </submittedName>
</protein>
<organism evidence="4 5">
    <name type="scientific">Flagellimonas marinaquae</name>
    <dbReference type="NCBI Taxonomy" id="254955"/>
    <lineage>
        <taxon>Bacteria</taxon>
        <taxon>Pseudomonadati</taxon>
        <taxon>Bacteroidota</taxon>
        <taxon>Flavobacteriia</taxon>
        <taxon>Flavobacteriales</taxon>
        <taxon>Flavobacteriaceae</taxon>
        <taxon>Flagellimonas</taxon>
    </lineage>
</organism>
<evidence type="ECO:0000256" key="2">
    <source>
        <dbReference type="ARBA" id="ARBA00022679"/>
    </source>
</evidence>
<keyword evidence="1" id="KW-0328">Glycosyltransferase</keyword>
<dbReference type="CDD" id="cd00761">
    <property type="entry name" value="Glyco_tranf_GTA_type"/>
    <property type="match status" value="1"/>
</dbReference>
<keyword evidence="5" id="KW-1185">Reference proteome</keyword>
<dbReference type="PANTHER" id="PTHR22916:SF51">
    <property type="entry name" value="GLYCOSYLTRANSFERASE EPSH-RELATED"/>
    <property type="match status" value="1"/>
</dbReference>
<evidence type="ECO:0000259" key="3">
    <source>
        <dbReference type="Pfam" id="PF00535"/>
    </source>
</evidence>
<dbReference type="InterPro" id="IPR029044">
    <property type="entry name" value="Nucleotide-diphossugar_trans"/>
</dbReference>
<dbReference type="Pfam" id="PF00535">
    <property type="entry name" value="Glycos_transf_2"/>
    <property type="match status" value="1"/>
</dbReference>
<dbReference type="PANTHER" id="PTHR22916">
    <property type="entry name" value="GLYCOSYLTRANSFERASE"/>
    <property type="match status" value="1"/>
</dbReference>
<evidence type="ECO:0000313" key="4">
    <source>
        <dbReference type="EMBL" id="BDW93817.1"/>
    </source>
</evidence>
<dbReference type="RefSeq" id="WP_224837189.1">
    <property type="nucleotide sequence ID" value="NZ_AP027268.1"/>
</dbReference>
<proteinExistence type="predicted"/>
<evidence type="ECO:0000313" key="5">
    <source>
        <dbReference type="Proteomes" id="UP001330184"/>
    </source>
</evidence>
<feature type="domain" description="Glycosyltransferase 2-like" evidence="3">
    <location>
        <begin position="8"/>
        <end position="135"/>
    </location>
</feature>
<reference evidence="4 5" key="1">
    <citation type="submission" date="2023-01" db="EMBL/GenBank/DDBJ databases">
        <title>Complete genome sequence of Muricauda aquimarina strain IFOP_LL357.</title>
        <authorList>
            <person name="Gajardo G."/>
            <person name="Ueki S."/>
            <person name="Maruyama F."/>
        </authorList>
    </citation>
    <scope>NUCLEOTIDE SEQUENCE [LARGE SCALE GENOMIC DNA]</scope>
    <source>
        <strain evidence="4 5">IFOP_LL357</strain>
    </source>
</reference>
<dbReference type="Gene3D" id="3.90.550.10">
    <property type="entry name" value="Spore Coat Polysaccharide Biosynthesis Protein SpsA, Chain A"/>
    <property type="match status" value="1"/>
</dbReference>
<dbReference type="AlphaFoldDB" id="A0AA48HCX1"/>
<gene>
    <name evidence="4" type="primary">cps23FU</name>
    <name evidence="4" type="ORF">MACH07_26490</name>
</gene>
<dbReference type="GO" id="GO:0016758">
    <property type="term" value="F:hexosyltransferase activity"/>
    <property type="evidence" value="ECO:0007669"/>
    <property type="project" value="UniProtKB-ARBA"/>
</dbReference>
<sequence length="324" mass="37695">MKDQPLISVVVPVYNVEEYLRKCIDSILAQTYKNLELILINDGSKDNGGAICDDYAKKDDRVIVVHQKNKGLSGARNTGLGLVKGEYLSFVDSDDWIEPSMFSVLIGLLEENNLDIIECGIAKSNVETKEKEHHFYKEDCKTALKRIIKNNQYSVWRRLYRSKLVSDYRFLEGKTSEDVYFTMDNIPKVKEIGVYLEPFYNYRYNPTSITKSPYSTKKFDSLDAGWYLLNKVKKENKDPEIISIAYDHMIKKLLKHYKLLNYNPKIDPDYQHRKRLKGKIKELYPKSKEPLPYLKMAINLPIRVFEAIIGFNKIRHTLTNSKVG</sequence>
<evidence type="ECO:0000256" key="1">
    <source>
        <dbReference type="ARBA" id="ARBA00022676"/>
    </source>
</evidence>
<dbReference type="InterPro" id="IPR001173">
    <property type="entry name" value="Glyco_trans_2-like"/>
</dbReference>
<dbReference type="Proteomes" id="UP001330184">
    <property type="component" value="Chromosome"/>
</dbReference>
<dbReference type="SUPFAM" id="SSF53448">
    <property type="entry name" value="Nucleotide-diphospho-sugar transferases"/>
    <property type="match status" value="1"/>
</dbReference>
<name>A0AA48HCX1_9FLAO</name>
<accession>A0AA48HCX1</accession>